<protein>
    <submittedName>
        <fullName evidence="1">Uncharacterized protein</fullName>
    </submittedName>
</protein>
<evidence type="ECO:0000313" key="2">
    <source>
        <dbReference type="Proteomes" id="UP000199150"/>
    </source>
</evidence>
<dbReference type="AlphaFoldDB" id="A0A1G4PWX2"/>
<dbReference type="RefSeq" id="WP_170828174.1">
    <property type="nucleotide sequence ID" value="NZ_CBCRYE010000001.1"/>
</dbReference>
<organism evidence="1 2">
    <name type="scientific">Asticcacaulis taihuensis</name>
    <dbReference type="NCBI Taxonomy" id="260084"/>
    <lineage>
        <taxon>Bacteria</taxon>
        <taxon>Pseudomonadati</taxon>
        <taxon>Pseudomonadota</taxon>
        <taxon>Alphaproteobacteria</taxon>
        <taxon>Caulobacterales</taxon>
        <taxon>Caulobacteraceae</taxon>
        <taxon>Asticcacaulis</taxon>
    </lineage>
</organism>
<keyword evidence="2" id="KW-1185">Reference proteome</keyword>
<proteinExistence type="predicted"/>
<gene>
    <name evidence="1" type="ORF">SAMN02927928_0733</name>
</gene>
<dbReference type="EMBL" id="FMTS01000001">
    <property type="protein sequence ID" value="SCW36792.1"/>
    <property type="molecule type" value="Genomic_DNA"/>
</dbReference>
<name>A0A1G4PWX2_9CAUL</name>
<accession>A0A1G4PWX2</accession>
<reference evidence="2" key="1">
    <citation type="submission" date="2016-10" db="EMBL/GenBank/DDBJ databases">
        <authorList>
            <person name="Varghese N."/>
            <person name="Submissions S."/>
        </authorList>
    </citation>
    <scope>NUCLEOTIDE SEQUENCE [LARGE SCALE GENOMIC DNA]</scope>
    <source>
        <strain evidence="2">CGMCC 1.3431</strain>
    </source>
</reference>
<dbReference type="STRING" id="260084.SAMN02927928_0733"/>
<evidence type="ECO:0000313" key="1">
    <source>
        <dbReference type="EMBL" id="SCW36792.1"/>
    </source>
</evidence>
<dbReference type="Proteomes" id="UP000199150">
    <property type="component" value="Unassembled WGS sequence"/>
</dbReference>
<sequence length="48" mass="5503">MSHLREDLRRDALMDLADRIDDVLVKCLELYLDRENANPDQPGPPADP</sequence>